<protein>
    <submittedName>
        <fullName evidence="1">Uncharacterized protein</fullName>
    </submittedName>
</protein>
<evidence type="ECO:0000313" key="2">
    <source>
        <dbReference type="Proteomes" id="UP000503129"/>
    </source>
</evidence>
<name>A0A856MKR7_9CYAN</name>
<dbReference type="KEGG" id="bsen:DP114_21710"/>
<keyword evidence="2" id="KW-1185">Reference proteome</keyword>
<dbReference type="AlphaFoldDB" id="A0A856MKR7"/>
<sequence length="71" mass="7881">MRSAIAPKVGDKVLILRPAYVAGRVGKICAKEVLSGDYPTERWLIRVDSQDIVVSLNSKEFEVVSDDFEIS</sequence>
<proteinExistence type="predicted"/>
<dbReference type="Proteomes" id="UP000503129">
    <property type="component" value="Chromosome"/>
</dbReference>
<organism evidence="1 2">
    <name type="scientific">Brasilonema sennae CENA114</name>
    <dbReference type="NCBI Taxonomy" id="415709"/>
    <lineage>
        <taxon>Bacteria</taxon>
        <taxon>Bacillati</taxon>
        <taxon>Cyanobacteriota</taxon>
        <taxon>Cyanophyceae</taxon>
        <taxon>Nostocales</taxon>
        <taxon>Scytonemataceae</taxon>
        <taxon>Brasilonema</taxon>
        <taxon>Bromeliae group (in: Brasilonema)</taxon>
    </lineage>
</organism>
<reference evidence="1 2" key="1">
    <citation type="submission" date="2018-06" db="EMBL/GenBank/DDBJ databases">
        <title>Comparative genomics of Brasilonema spp. strains.</title>
        <authorList>
            <person name="Alvarenga D.O."/>
            <person name="Fiore M.F."/>
            <person name="Varani A.M."/>
        </authorList>
    </citation>
    <scope>NUCLEOTIDE SEQUENCE [LARGE SCALE GENOMIC DNA]</scope>
    <source>
        <strain evidence="1 2">CENA114</strain>
    </source>
</reference>
<gene>
    <name evidence="1" type="ORF">DP114_21710</name>
</gene>
<evidence type="ECO:0000313" key="1">
    <source>
        <dbReference type="EMBL" id="QDL10161.1"/>
    </source>
</evidence>
<dbReference type="EMBL" id="CP030118">
    <property type="protein sequence ID" value="QDL10161.1"/>
    <property type="molecule type" value="Genomic_DNA"/>
</dbReference>
<accession>A0A856MKR7</accession>